<protein>
    <recommendedName>
        <fullName evidence="2">Ig-like domain-containing protein</fullName>
    </recommendedName>
</protein>
<dbReference type="EMBL" id="VSRR010086132">
    <property type="protein sequence ID" value="MPC90961.1"/>
    <property type="molecule type" value="Genomic_DNA"/>
</dbReference>
<organism evidence="3 4">
    <name type="scientific">Portunus trituberculatus</name>
    <name type="common">Swimming crab</name>
    <name type="synonym">Neptunus trituberculatus</name>
    <dbReference type="NCBI Taxonomy" id="210409"/>
    <lineage>
        <taxon>Eukaryota</taxon>
        <taxon>Metazoa</taxon>
        <taxon>Ecdysozoa</taxon>
        <taxon>Arthropoda</taxon>
        <taxon>Crustacea</taxon>
        <taxon>Multicrustacea</taxon>
        <taxon>Malacostraca</taxon>
        <taxon>Eumalacostraca</taxon>
        <taxon>Eucarida</taxon>
        <taxon>Decapoda</taxon>
        <taxon>Pleocyemata</taxon>
        <taxon>Brachyura</taxon>
        <taxon>Eubrachyura</taxon>
        <taxon>Portunoidea</taxon>
        <taxon>Portunidae</taxon>
        <taxon>Portuninae</taxon>
        <taxon>Portunus</taxon>
    </lineage>
</organism>
<dbReference type="PANTHER" id="PTHR23278:SF19">
    <property type="entry name" value="OBSCURIN"/>
    <property type="match status" value="1"/>
</dbReference>
<proteinExistence type="predicted"/>
<dbReference type="PROSITE" id="PS51257">
    <property type="entry name" value="PROKAR_LIPOPROTEIN"/>
    <property type="match status" value="1"/>
</dbReference>
<comment type="caution">
    <text evidence="3">The sequence shown here is derived from an EMBL/GenBank/DDBJ whole genome shotgun (WGS) entry which is preliminary data.</text>
</comment>
<evidence type="ECO:0000256" key="1">
    <source>
        <dbReference type="SAM" id="Phobius"/>
    </source>
</evidence>
<dbReference type="Proteomes" id="UP000324222">
    <property type="component" value="Unassembled WGS sequence"/>
</dbReference>
<dbReference type="PANTHER" id="PTHR23278">
    <property type="entry name" value="SIDESTEP PROTEIN"/>
    <property type="match status" value="1"/>
</dbReference>
<keyword evidence="1" id="KW-0812">Transmembrane</keyword>
<keyword evidence="1" id="KW-1133">Transmembrane helix</keyword>
<evidence type="ECO:0000313" key="3">
    <source>
        <dbReference type="EMBL" id="MPC90961.1"/>
    </source>
</evidence>
<name>A0A5B7IZI5_PORTR</name>
<sequence>MYCFPVRENTNLFSFVSTSCTYVLLFLTLSPFVTDAPVVGLSLGRSMKADRIKEGDDAYFECSIEANPSFHRVDWRHNVSLLQ</sequence>
<dbReference type="PROSITE" id="PS50835">
    <property type="entry name" value="IG_LIKE"/>
    <property type="match status" value="1"/>
</dbReference>
<gene>
    <name evidence="3" type="ORF">E2C01_085969</name>
</gene>
<evidence type="ECO:0000313" key="4">
    <source>
        <dbReference type="Proteomes" id="UP000324222"/>
    </source>
</evidence>
<feature type="transmembrane region" description="Helical" evidence="1">
    <location>
        <begin position="22"/>
        <end position="43"/>
    </location>
</feature>
<reference evidence="3 4" key="1">
    <citation type="submission" date="2019-05" db="EMBL/GenBank/DDBJ databases">
        <title>Another draft genome of Portunus trituberculatus and its Hox gene families provides insights of decapod evolution.</title>
        <authorList>
            <person name="Jeong J.-H."/>
            <person name="Song I."/>
            <person name="Kim S."/>
            <person name="Choi T."/>
            <person name="Kim D."/>
            <person name="Ryu S."/>
            <person name="Kim W."/>
        </authorList>
    </citation>
    <scope>NUCLEOTIDE SEQUENCE [LARGE SCALE GENOMIC DNA]</scope>
    <source>
        <tissue evidence="3">Muscle</tissue>
    </source>
</reference>
<dbReference type="InterPro" id="IPR007110">
    <property type="entry name" value="Ig-like_dom"/>
</dbReference>
<keyword evidence="1" id="KW-0472">Membrane</keyword>
<evidence type="ECO:0000259" key="2">
    <source>
        <dbReference type="PROSITE" id="PS50835"/>
    </source>
</evidence>
<dbReference type="OrthoDB" id="6366891at2759"/>
<feature type="domain" description="Ig-like" evidence="2">
    <location>
        <begin position="31"/>
        <end position="83"/>
    </location>
</feature>
<keyword evidence="4" id="KW-1185">Reference proteome</keyword>
<dbReference type="AlphaFoldDB" id="A0A5B7IZI5"/>
<accession>A0A5B7IZI5</accession>